<dbReference type="RefSeq" id="WP_154266905.1">
    <property type="nucleotide sequence ID" value="NZ_WKQP01000010.1"/>
</dbReference>
<dbReference type="EMBL" id="WKQP01000010">
    <property type="protein sequence ID" value="MSC60085.1"/>
    <property type="molecule type" value="Genomic_DNA"/>
</dbReference>
<name>A0A6L5T794_9FIRM</name>
<evidence type="ECO:0000313" key="2">
    <source>
        <dbReference type="Proteomes" id="UP000479563"/>
    </source>
</evidence>
<sequence>MKHCCNNCLYRQKIKSYDPEAAKVDMATHCKCGHDGSIHRKNKEQRGCKNFKNKEDL</sequence>
<dbReference type="AlphaFoldDB" id="A0A6L5T794"/>
<gene>
    <name evidence="1" type="ORF">GKE07_07725</name>
</gene>
<organism evidence="1 2">
    <name type="scientific">Agathobacter rectalis</name>
    <dbReference type="NCBI Taxonomy" id="39491"/>
    <lineage>
        <taxon>Bacteria</taxon>
        <taxon>Bacillati</taxon>
        <taxon>Bacillota</taxon>
        <taxon>Clostridia</taxon>
        <taxon>Lachnospirales</taxon>
        <taxon>Lachnospiraceae</taxon>
        <taxon>Agathobacter</taxon>
    </lineage>
</organism>
<protein>
    <submittedName>
        <fullName evidence="1">Uncharacterized protein</fullName>
    </submittedName>
</protein>
<accession>A0A6L5T794</accession>
<evidence type="ECO:0000313" key="1">
    <source>
        <dbReference type="EMBL" id="MSC60085.1"/>
    </source>
</evidence>
<dbReference type="Proteomes" id="UP000479563">
    <property type="component" value="Unassembled WGS sequence"/>
</dbReference>
<proteinExistence type="predicted"/>
<reference evidence="1 2" key="1">
    <citation type="journal article" date="2019" name="Nat. Med.">
        <title>A library of human gut bacterial isolates paired with longitudinal multiomics data enables mechanistic microbiome research.</title>
        <authorList>
            <person name="Poyet M."/>
            <person name="Groussin M."/>
            <person name="Gibbons S.M."/>
            <person name="Avila-Pacheco J."/>
            <person name="Jiang X."/>
            <person name="Kearney S.M."/>
            <person name="Perrotta A.R."/>
            <person name="Berdy B."/>
            <person name="Zhao S."/>
            <person name="Lieberman T.D."/>
            <person name="Swanson P.K."/>
            <person name="Smith M."/>
            <person name="Roesemann S."/>
            <person name="Alexander J.E."/>
            <person name="Rich S.A."/>
            <person name="Livny J."/>
            <person name="Vlamakis H."/>
            <person name="Clish C."/>
            <person name="Bullock K."/>
            <person name="Deik A."/>
            <person name="Scott J."/>
            <person name="Pierce K.A."/>
            <person name="Xavier R.J."/>
            <person name="Alm E.J."/>
        </authorList>
    </citation>
    <scope>NUCLEOTIDE SEQUENCE [LARGE SCALE GENOMIC DNA]</scope>
    <source>
        <strain evidence="1 2">BIOML-A11</strain>
    </source>
</reference>
<comment type="caution">
    <text evidence="1">The sequence shown here is derived from an EMBL/GenBank/DDBJ whole genome shotgun (WGS) entry which is preliminary data.</text>
</comment>